<name>A0A9P6KKD3_9PLEO</name>
<dbReference type="PANTHER" id="PTHR33938">
    <property type="entry name" value="FERULOYL ESTERASE B-RELATED"/>
    <property type="match status" value="1"/>
</dbReference>
<dbReference type="PANTHER" id="PTHR33938:SF8">
    <property type="entry name" value="CARBOXYLIC ESTER HYDROLASE"/>
    <property type="match status" value="1"/>
</dbReference>
<sequence length="586" mass="64384">MLSITALLWLATLGAVKGEEEAKPENVPSFVPVCETNTFSPPSLGVGITKFSIEAEIQRKYSTHGGEHRIPGIVRLDICQVKVHLNHEGTNDDVLVEVWLPLNRDDWNGRFQGTGGVGVATGMFGGALGPAVKGGYAASSTDGGHPIEETNDSTWVLKDDGTIDWNLLTNFATRSLAESVVVGKSITEQFYKEKPKYSYWNGCSQGGRQGYVLAQQYPHLLDGILANAPAISLTHLAMAEFWPQLVMKEEGVWMSTCEFNYFRQKAMESCDMIDGVSDGVIAEPDLCDFDPLHLIGQVIYCDTPIDRPSSREVEVSRAMANVVRRIEQGPRTPLKTSLWYGLTHGTSFDILASTTLTEQGLRTPKPFPISTGFIQNFLVKTKDDSFNATRINYADYAALWAQGNSEFGWLLDADNPDLTSLQASGTKLLTWHGVNDPAIPHQSTVQYRKRVELLMGGANEVDKFYRLFLAPGVEHCAGGNGPVPIDPLAALIEWVEDGMPPETLEAETTTYDGDRVTRELCAWPGVARYMGIADPKRASSWTCHGATERPEDDWAEEDNSRSSRAGQILDELKDRLEGLGMGFTIG</sequence>
<keyword evidence="3" id="KW-0479">Metal-binding</keyword>
<accession>A0A9P6KKD3</accession>
<evidence type="ECO:0000313" key="10">
    <source>
        <dbReference type="EMBL" id="KAF9729670.1"/>
    </source>
</evidence>
<evidence type="ECO:0000256" key="4">
    <source>
        <dbReference type="ARBA" id="ARBA00022729"/>
    </source>
</evidence>
<evidence type="ECO:0000256" key="5">
    <source>
        <dbReference type="ARBA" id="ARBA00022801"/>
    </source>
</evidence>
<dbReference type="EMBL" id="WJXW01000016">
    <property type="protein sequence ID" value="KAF9729670.1"/>
    <property type="molecule type" value="Genomic_DNA"/>
</dbReference>
<proteinExistence type="inferred from homology"/>
<evidence type="ECO:0000256" key="1">
    <source>
        <dbReference type="ARBA" id="ARBA00006249"/>
    </source>
</evidence>
<keyword evidence="7" id="KW-1015">Disulfide bond</keyword>
<dbReference type="Pfam" id="PF07519">
    <property type="entry name" value="Tannase"/>
    <property type="match status" value="1"/>
</dbReference>
<keyword evidence="6" id="KW-0106">Calcium</keyword>
<evidence type="ECO:0000256" key="8">
    <source>
        <dbReference type="RuleBase" id="RU361238"/>
    </source>
</evidence>
<comment type="similarity">
    <text evidence="1 8">Belongs to the tannase family.</text>
</comment>
<dbReference type="InterPro" id="IPR029058">
    <property type="entry name" value="AB_hydrolase_fold"/>
</dbReference>
<evidence type="ECO:0000256" key="2">
    <source>
        <dbReference type="ARBA" id="ARBA00022487"/>
    </source>
</evidence>
<dbReference type="InterPro" id="IPR011118">
    <property type="entry name" value="Tannase/feruloyl_esterase"/>
</dbReference>
<feature type="signal peptide" evidence="8">
    <location>
        <begin position="1"/>
        <end position="18"/>
    </location>
</feature>
<dbReference type="OrthoDB" id="3039123at2759"/>
<evidence type="ECO:0000256" key="9">
    <source>
        <dbReference type="SAM" id="MobiDB-lite"/>
    </source>
</evidence>
<evidence type="ECO:0000256" key="7">
    <source>
        <dbReference type="ARBA" id="ARBA00023157"/>
    </source>
</evidence>
<gene>
    <name evidence="10" type="ORF">PMIN01_12534</name>
</gene>
<dbReference type="EC" id="3.1.1.-" evidence="8"/>
<dbReference type="AlphaFoldDB" id="A0A9P6KKD3"/>
<keyword evidence="5 8" id="KW-0378">Hydrolase</keyword>
<keyword evidence="4 8" id="KW-0732">Signal</keyword>
<protein>
    <recommendedName>
        <fullName evidence="8">Carboxylic ester hydrolase</fullName>
        <ecNumber evidence="8">3.1.1.-</ecNumber>
    </recommendedName>
</protein>
<dbReference type="GO" id="GO:0030600">
    <property type="term" value="F:feruloyl esterase activity"/>
    <property type="evidence" value="ECO:0007669"/>
    <property type="project" value="UniProtKB-ARBA"/>
</dbReference>
<organism evidence="10 11">
    <name type="scientific">Paraphaeosphaeria minitans</name>
    <dbReference type="NCBI Taxonomy" id="565426"/>
    <lineage>
        <taxon>Eukaryota</taxon>
        <taxon>Fungi</taxon>
        <taxon>Dikarya</taxon>
        <taxon>Ascomycota</taxon>
        <taxon>Pezizomycotina</taxon>
        <taxon>Dothideomycetes</taxon>
        <taxon>Pleosporomycetidae</taxon>
        <taxon>Pleosporales</taxon>
        <taxon>Massarineae</taxon>
        <taxon>Didymosphaeriaceae</taxon>
        <taxon>Paraphaeosphaeria</taxon>
    </lineage>
</organism>
<feature type="chain" id="PRO_5040533769" description="Carboxylic ester hydrolase" evidence="8">
    <location>
        <begin position="19"/>
        <end position="586"/>
    </location>
</feature>
<comment type="caution">
    <text evidence="10">The sequence shown here is derived from an EMBL/GenBank/DDBJ whole genome shotgun (WGS) entry which is preliminary data.</text>
</comment>
<evidence type="ECO:0000256" key="6">
    <source>
        <dbReference type="ARBA" id="ARBA00022837"/>
    </source>
</evidence>
<dbReference type="SUPFAM" id="SSF53474">
    <property type="entry name" value="alpha/beta-Hydrolases"/>
    <property type="match status" value="1"/>
</dbReference>
<feature type="region of interest" description="Disordered" evidence="9">
    <location>
        <begin position="540"/>
        <end position="566"/>
    </location>
</feature>
<keyword evidence="2" id="KW-0719">Serine esterase</keyword>
<evidence type="ECO:0000256" key="3">
    <source>
        <dbReference type="ARBA" id="ARBA00022723"/>
    </source>
</evidence>
<keyword evidence="11" id="KW-1185">Reference proteome</keyword>
<reference evidence="10" key="1">
    <citation type="journal article" date="2020" name="Mol. Plant Microbe Interact.">
        <title>Genome Sequence of the Biocontrol Agent Coniothyrium minitans strain Conio (IMI 134523).</title>
        <authorList>
            <person name="Patel D."/>
            <person name="Shittu T.A."/>
            <person name="Baroncelli R."/>
            <person name="Muthumeenakshi S."/>
            <person name="Osborne T.H."/>
            <person name="Janganan T.K."/>
            <person name="Sreenivasaprasad S."/>
        </authorList>
    </citation>
    <scope>NUCLEOTIDE SEQUENCE</scope>
    <source>
        <strain evidence="10">Conio</strain>
    </source>
</reference>
<evidence type="ECO:0000313" key="11">
    <source>
        <dbReference type="Proteomes" id="UP000756921"/>
    </source>
</evidence>
<dbReference type="Proteomes" id="UP000756921">
    <property type="component" value="Unassembled WGS sequence"/>
</dbReference>
<dbReference type="GO" id="GO:0046872">
    <property type="term" value="F:metal ion binding"/>
    <property type="evidence" value="ECO:0007669"/>
    <property type="project" value="UniProtKB-KW"/>
</dbReference>